<dbReference type="InterPro" id="IPR036388">
    <property type="entry name" value="WH-like_DNA-bd_sf"/>
</dbReference>
<protein>
    <submittedName>
        <fullName evidence="8">SigE family RNA polymerase sigma factor</fullName>
    </submittedName>
</protein>
<dbReference type="PANTHER" id="PTHR43133:SF50">
    <property type="entry name" value="ECF RNA POLYMERASE SIGMA FACTOR SIGM"/>
    <property type="match status" value="1"/>
</dbReference>
<gene>
    <name evidence="8" type="ORF">AADG42_08940</name>
</gene>
<dbReference type="InterPro" id="IPR007627">
    <property type="entry name" value="RNA_pol_sigma70_r2"/>
</dbReference>
<evidence type="ECO:0000256" key="5">
    <source>
        <dbReference type="ARBA" id="ARBA00023163"/>
    </source>
</evidence>
<comment type="similarity">
    <text evidence="1">Belongs to the sigma-70 factor family. ECF subfamily.</text>
</comment>
<organism evidence="8 9">
    <name type="scientific">Ammonicoccus fulvus</name>
    <dbReference type="NCBI Taxonomy" id="3138240"/>
    <lineage>
        <taxon>Bacteria</taxon>
        <taxon>Bacillati</taxon>
        <taxon>Actinomycetota</taxon>
        <taxon>Actinomycetes</taxon>
        <taxon>Propionibacteriales</taxon>
        <taxon>Propionibacteriaceae</taxon>
        <taxon>Ammonicoccus</taxon>
    </lineage>
</organism>
<evidence type="ECO:0000313" key="9">
    <source>
        <dbReference type="Proteomes" id="UP001442841"/>
    </source>
</evidence>
<dbReference type="PANTHER" id="PTHR43133">
    <property type="entry name" value="RNA POLYMERASE ECF-TYPE SIGMA FACTO"/>
    <property type="match status" value="1"/>
</dbReference>
<dbReference type="Proteomes" id="UP001442841">
    <property type="component" value="Chromosome"/>
</dbReference>
<dbReference type="CDD" id="cd06171">
    <property type="entry name" value="Sigma70_r4"/>
    <property type="match status" value="1"/>
</dbReference>
<dbReference type="Pfam" id="PF04542">
    <property type="entry name" value="Sigma70_r2"/>
    <property type="match status" value="1"/>
</dbReference>
<evidence type="ECO:0000256" key="3">
    <source>
        <dbReference type="ARBA" id="ARBA00023082"/>
    </source>
</evidence>
<evidence type="ECO:0000256" key="1">
    <source>
        <dbReference type="ARBA" id="ARBA00010641"/>
    </source>
</evidence>
<keyword evidence="2" id="KW-0805">Transcription regulation</keyword>
<accession>A0ABZ3FRG7</accession>
<dbReference type="InterPro" id="IPR013324">
    <property type="entry name" value="RNA_pol_sigma_r3/r4-like"/>
</dbReference>
<dbReference type="Gene3D" id="1.10.10.10">
    <property type="entry name" value="Winged helix-like DNA-binding domain superfamily/Winged helix DNA-binding domain"/>
    <property type="match status" value="1"/>
</dbReference>
<evidence type="ECO:0000256" key="4">
    <source>
        <dbReference type="ARBA" id="ARBA00023125"/>
    </source>
</evidence>
<dbReference type="InterPro" id="IPR013325">
    <property type="entry name" value="RNA_pol_sigma_r2"/>
</dbReference>
<keyword evidence="9" id="KW-1185">Reference proteome</keyword>
<evidence type="ECO:0000259" key="7">
    <source>
        <dbReference type="Pfam" id="PF08281"/>
    </source>
</evidence>
<keyword evidence="3" id="KW-0731">Sigma factor</keyword>
<evidence type="ECO:0000313" key="8">
    <source>
        <dbReference type="EMBL" id="XAN07412.1"/>
    </source>
</evidence>
<proteinExistence type="inferred from homology"/>
<dbReference type="InterPro" id="IPR039425">
    <property type="entry name" value="RNA_pol_sigma-70-like"/>
</dbReference>
<keyword evidence="5" id="KW-0804">Transcription</keyword>
<reference evidence="8 9" key="1">
    <citation type="submission" date="2024-04" db="EMBL/GenBank/DDBJ databases">
        <title>Isolation of an actinomycete strain from pig manure.</title>
        <authorList>
            <person name="Gong T."/>
            <person name="Yu Z."/>
            <person name="An M."/>
            <person name="Wei C."/>
            <person name="Yang W."/>
            <person name="Liu L."/>
        </authorList>
    </citation>
    <scope>NUCLEOTIDE SEQUENCE [LARGE SCALE GENOMIC DNA]</scope>
    <source>
        <strain evidence="8 9">ZF39</strain>
    </source>
</reference>
<feature type="domain" description="RNA polymerase sigma factor 70 region 4 type 2" evidence="7">
    <location>
        <begin position="115"/>
        <end position="166"/>
    </location>
</feature>
<dbReference type="InterPro" id="IPR014325">
    <property type="entry name" value="RNA_pol_sigma-E_actinobac"/>
</dbReference>
<dbReference type="InterPro" id="IPR013249">
    <property type="entry name" value="RNA_pol_sigma70_r4_t2"/>
</dbReference>
<dbReference type="EMBL" id="CP154795">
    <property type="protein sequence ID" value="XAN07412.1"/>
    <property type="molecule type" value="Genomic_DNA"/>
</dbReference>
<dbReference type="RefSeq" id="WP_425308869.1">
    <property type="nucleotide sequence ID" value="NZ_CP154795.1"/>
</dbReference>
<keyword evidence="4" id="KW-0238">DNA-binding</keyword>
<dbReference type="InterPro" id="IPR014284">
    <property type="entry name" value="RNA_pol_sigma-70_dom"/>
</dbReference>
<dbReference type="NCBIfam" id="TIGR02983">
    <property type="entry name" value="SigE-fam_strep"/>
    <property type="match status" value="1"/>
</dbReference>
<evidence type="ECO:0000256" key="2">
    <source>
        <dbReference type="ARBA" id="ARBA00023015"/>
    </source>
</evidence>
<sequence length="180" mass="20553">MSRAQRDEEFARFVAERSPRLLLVARHLCGDPAMAEDLTQSVLEKAYLKWGRVSKADDPYHYVRRMLVNLNYDRLRRQPWREESRAFEPGVVDPALARVARSDGDGLGSVLDRIALRHVLAELTARERAVVVLRYLEDLSEADTARELDIKVGTVKSACNRALGKLREASARLDDPERQR</sequence>
<feature type="domain" description="RNA polymerase sigma-70 region 2" evidence="6">
    <location>
        <begin position="15"/>
        <end position="80"/>
    </location>
</feature>
<dbReference type="NCBIfam" id="TIGR02937">
    <property type="entry name" value="sigma70-ECF"/>
    <property type="match status" value="1"/>
</dbReference>
<dbReference type="SUPFAM" id="SSF88659">
    <property type="entry name" value="Sigma3 and sigma4 domains of RNA polymerase sigma factors"/>
    <property type="match status" value="1"/>
</dbReference>
<dbReference type="Pfam" id="PF08281">
    <property type="entry name" value="Sigma70_r4_2"/>
    <property type="match status" value="1"/>
</dbReference>
<dbReference type="SUPFAM" id="SSF88946">
    <property type="entry name" value="Sigma2 domain of RNA polymerase sigma factors"/>
    <property type="match status" value="1"/>
</dbReference>
<dbReference type="Gene3D" id="1.10.1740.10">
    <property type="match status" value="1"/>
</dbReference>
<evidence type="ECO:0000259" key="6">
    <source>
        <dbReference type="Pfam" id="PF04542"/>
    </source>
</evidence>
<name>A0ABZ3FRG7_9ACTN</name>